<dbReference type="GO" id="GO:0008967">
    <property type="term" value="F:phosphoglycolate phosphatase activity"/>
    <property type="evidence" value="ECO:0007669"/>
    <property type="project" value="TreeGrafter"/>
</dbReference>
<dbReference type="NCBIfam" id="TIGR01549">
    <property type="entry name" value="HAD-SF-IA-v1"/>
    <property type="match status" value="1"/>
</dbReference>
<evidence type="ECO:0000256" key="1">
    <source>
        <dbReference type="ARBA" id="ARBA00022723"/>
    </source>
</evidence>
<gene>
    <name evidence="5" type="ORF">C8D97_106136</name>
</gene>
<sequence>MSEHQGSSSAAVAKPKAVLFDLDGTFADTAPDLAYALNTLLQQQGLQKLDYDSIRPYVSKGAPGLIRLGFGLTSSDENYDTLRQQLLDIYAENLCQHTQLFDGISSVIEYCESNALPWGIITNKPEFLTTPLVEQLGLSDRAATVISGDTFAERKPHPMPLLEASKAINIDPYDCWYIGDDKRDIDAAKAANMTSIAALWGYFLDSDDPQNWRADHYFKTAKDLAKALTA</sequence>
<dbReference type="EMBL" id="QGGU01000006">
    <property type="protein sequence ID" value="PWK50848.1"/>
    <property type="molecule type" value="Genomic_DNA"/>
</dbReference>
<protein>
    <submittedName>
        <fullName evidence="5">Phosphoglycolate phosphatase</fullName>
    </submittedName>
</protein>
<evidence type="ECO:0000256" key="4">
    <source>
        <dbReference type="ARBA" id="ARBA00023277"/>
    </source>
</evidence>
<dbReference type="InterPro" id="IPR041492">
    <property type="entry name" value="HAD_2"/>
</dbReference>
<dbReference type="Proteomes" id="UP000245790">
    <property type="component" value="Unassembled WGS sequence"/>
</dbReference>
<keyword evidence="6" id="KW-1185">Reference proteome</keyword>
<dbReference type="AlphaFoldDB" id="A0A316FPY5"/>
<dbReference type="PANTHER" id="PTHR43434">
    <property type="entry name" value="PHOSPHOGLYCOLATE PHOSPHATASE"/>
    <property type="match status" value="1"/>
</dbReference>
<dbReference type="SFLD" id="SFLDG01129">
    <property type="entry name" value="C1.5:_HAD__Beta-PGM__Phosphata"/>
    <property type="match status" value="1"/>
</dbReference>
<dbReference type="OrthoDB" id="9776368at2"/>
<dbReference type="Gene3D" id="3.40.50.1000">
    <property type="entry name" value="HAD superfamily/HAD-like"/>
    <property type="match status" value="1"/>
</dbReference>
<dbReference type="Gene3D" id="1.10.150.240">
    <property type="entry name" value="Putative phosphatase, domain 2"/>
    <property type="match status" value="1"/>
</dbReference>
<dbReference type="SFLD" id="SFLDG01135">
    <property type="entry name" value="C1.5.6:_HAD__Beta-PGM__Phospha"/>
    <property type="match status" value="1"/>
</dbReference>
<dbReference type="InterPro" id="IPR036412">
    <property type="entry name" value="HAD-like_sf"/>
</dbReference>
<dbReference type="InterPro" id="IPR023198">
    <property type="entry name" value="PGP-like_dom2"/>
</dbReference>
<keyword evidence="4" id="KW-0119">Carbohydrate metabolism</keyword>
<evidence type="ECO:0000313" key="5">
    <source>
        <dbReference type="EMBL" id="PWK50848.1"/>
    </source>
</evidence>
<dbReference type="Pfam" id="PF13419">
    <property type="entry name" value="HAD_2"/>
    <property type="match status" value="1"/>
</dbReference>
<dbReference type="InterPro" id="IPR023214">
    <property type="entry name" value="HAD_sf"/>
</dbReference>
<dbReference type="RefSeq" id="WP_109763510.1">
    <property type="nucleotide sequence ID" value="NZ_QGGU01000006.1"/>
</dbReference>
<keyword evidence="3" id="KW-0460">Magnesium</keyword>
<comment type="caution">
    <text evidence="5">The sequence shown here is derived from an EMBL/GenBank/DDBJ whole genome shotgun (WGS) entry which is preliminary data.</text>
</comment>
<dbReference type="GO" id="GO:0005829">
    <property type="term" value="C:cytosol"/>
    <property type="evidence" value="ECO:0007669"/>
    <property type="project" value="TreeGrafter"/>
</dbReference>
<dbReference type="SFLD" id="SFLDS00003">
    <property type="entry name" value="Haloacid_Dehalogenase"/>
    <property type="match status" value="1"/>
</dbReference>
<dbReference type="SUPFAM" id="SSF56784">
    <property type="entry name" value="HAD-like"/>
    <property type="match status" value="1"/>
</dbReference>
<proteinExistence type="predicted"/>
<keyword evidence="2" id="KW-0378">Hydrolase</keyword>
<dbReference type="InterPro" id="IPR006439">
    <property type="entry name" value="HAD-SF_hydro_IA"/>
</dbReference>
<evidence type="ECO:0000256" key="2">
    <source>
        <dbReference type="ARBA" id="ARBA00022801"/>
    </source>
</evidence>
<dbReference type="InterPro" id="IPR050155">
    <property type="entry name" value="HAD-like_hydrolase_sf"/>
</dbReference>
<accession>A0A316FPY5</accession>
<evidence type="ECO:0000313" key="6">
    <source>
        <dbReference type="Proteomes" id="UP000245790"/>
    </source>
</evidence>
<keyword evidence="1" id="KW-0479">Metal-binding</keyword>
<name>A0A316FPY5_9GAMM</name>
<reference evidence="5 6" key="1">
    <citation type="submission" date="2018-05" db="EMBL/GenBank/DDBJ databases">
        <title>Genomic Encyclopedia of Type Strains, Phase IV (KMG-IV): sequencing the most valuable type-strain genomes for metagenomic binning, comparative biology and taxonomic classification.</title>
        <authorList>
            <person name="Goeker M."/>
        </authorList>
    </citation>
    <scope>NUCLEOTIDE SEQUENCE [LARGE SCALE GENOMIC DNA]</scope>
    <source>
        <strain evidence="5 6">DSM 25350</strain>
    </source>
</reference>
<dbReference type="PANTHER" id="PTHR43434:SF23">
    <property type="entry name" value="PHOSPHOGLYCOLATE PHOSPHATASE"/>
    <property type="match status" value="1"/>
</dbReference>
<dbReference type="GO" id="GO:0006281">
    <property type="term" value="P:DNA repair"/>
    <property type="evidence" value="ECO:0007669"/>
    <property type="project" value="TreeGrafter"/>
</dbReference>
<organism evidence="5 6">
    <name type="scientific">Pleionea mediterranea</name>
    <dbReference type="NCBI Taxonomy" id="523701"/>
    <lineage>
        <taxon>Bacteria</taxon>
        <taxon>Pseudomonadati</taxon>
        <taxon>Pseudomonadota</taxon>
        <taxon>Gammaproteobacteria</taxon>
        <taxon>Oceanospirillales</taxon>
        <taxon>Pleioneaceae</taxon>
        <taxon>Pleionea</taxon>
    </lineage>
</organism>
<evidence type="ECO:0000256" key="3">
    <source>
        <dbReference type="ARBA" id="ARBA00022842"/>
    </source>
</evidence>
<dbReference type="GO" id="GO:0046872">
    <property type="term" value="F:metal ion binding"/>
    <property type="evidence" value="ECO:0007669"/>
    <property type="project" value="UniProtKB-KW"/>
</dbReference>